<proteinExistence type="inferred from homology"/>
<keyword evidence="5 6" id="KW-0687">Ribonucleoprotein</keyword>
<reference evidence="9" key="1">
    <citation type="submission" date="2017-09" db="EMBL/GenBank/DDBJ databases">
        <title>Depth-based differentiation of microbial function through sediment-hosted aquifers and enrichment of novel symbionts in the deep terrestrial subsurface.</title>
        <authorList>
            <person name="Probst A.J."/>
            <person name="Ladd B."/>
            <person name="Jarett J.K."/>
            <person name="Geller-Mcgrath D.E."/>
            <person name="Sieber C.M.K."/>
            <person name="Emerson J.B."/>
            <person name="Anantharaman K."/>
            <person name="Thomas B.C."/>
            <person name="Malmstrom R."/>
            <person name="Stieglmeier M."/>
            <person name="Klingl A."/>
            <person name="Woyke T."/>
            <person name="Ryan C.M."/>
            <person name="Banfield J.F."/>
        </authorList>
    </citation>
    <scope>NUCLEOTIDE SEQUENCE [LARGE SCALE GENOMIC DNA]</scope>
</reference>
<evidence type="ECO:0000256" key="5">
    <source>
        <dbReference type="ARBA" id="ARBA00023274"/>
    </source>
</evidence>
<dbReference type="GO" id="GO:0019843">
    <property type="term" value="F:rRNA binding"/>
    <property type="evidence" value="ECO:0007669"/>
    <property type="project" value="UniProtKB-UniRule"/>
</dbReference>
<protein>
    <recommendedName>
        <fullName evidence="6">Large ribosomal subunit protein bL21</fullName>
    </recommendedName>
</protein>
<dbReference type="GO" id="GO:0006412">
    <property type="term" value="P:translation"/>
    <property type="evidence" value="ECO:0007669"/>
    <property type="project" value="UniProtKB-UniRule"/>
</dbReference>
<evidence type="ECO:0000313" key="8">
    <source>
        <dbReference type="EMBL" id="PJE64123.1"/>
    </source>
</evidence>
<comment type="similarity">
    <text evidence="1 6 7">Belongs to the bacterial ribosomal protein bL21 family.</text>
</comment>
<dbReference type="InterPro" id="IPR036164">
    <property type="entry name" value="bL21-like_sf"/>
</dbReference>
<sequence length="102" mass="11233">MAIAVIKTGGKQYIVEPGVKLKIEKLPQEEGTVTFEEVLLVSDDASTTVGEPTVPGAVVTAKIMGSGRSRKITNLRFHSKTRHRRKKGHRQCYTEVEITNIA</sequence>
<dbReference type="AlphaFoldDB" id="A0A2M8KW68"/>
<comment type="caution">
    <text evidence="8">The sequence shown here is derived from an EMBL/GenBank/DDBJ whole genome shotgun (WGS) entry which is preliminary data.</text>
</comment>
<name>A0A2M8KW68_9BACT</name>
<organism evidence="8 9">
    <name type="scientific">Candidatus Ryanbacteria bacterium CG10_big_fil_rev_8_21_14_0_10_43_42</name>
    <dbReference type="NCBI Taxonomy" id="1974864"/>
    <lineage>
        <taxon>Bacteria</taxon>
        <taxon>Candidatus Ryaniibacteriota</taxon>
    </lineage>
</organism>
<evidence type="ECO:0000256" key="1">
    <source>
        <dbReference type="ARBA" id="ARBA00008563"/>
    </source>
</evidence>
<dbReference type="GO" id="GO:0005840">
    <property type="term" value="C:ribosome"/>
    <property type="evidence" value="ECO:0007669"/>
    <property type="project" value="UniProtKB-KW"/>
</dbReference>
<dbReference type="GO" id="GO:1990904">
    <property type="term" value="C:ribonucleoprotein complex"/>
    <property type="evidence" value="ECO:0007669"/>
    <property type="project" value="UniProtKB-KW"/>
</dbReference>
<dbReference type="EMBL" id="PFEF01000010">
    <property type="protein sequence ID" value="PJE64123.1"/>
    <property type="molecule type" value="Genomic_DNA"/>
</dbReference>
<evidence type="ECO:0000256" key="7">
    <source>
        <dbReference type="RuleBase" id="RU000562"/>
    </source>
</evidence>
<keyword evidence="3 6" id="KW-0694">RNA-binding</keyword>
<evidence type="ECO:0000256" key="2">
    <source>
        <dbReference type="ARBA" id="ARBA00022730"/>
    </source>
</evidence>
<dbReference type="InterPro" id="IPR028909">
    <property type="entry name" value="bL21-like"/>
</dbReference>
<dbReference type="InterPro" id="IPR001787">
    <property type="entry name" value="Ribosomal_bL21"/>
</dbReference>
<dbReference type="SUPFAM" id="SSF141091">
    <property type="entry name" value="L21p-like"/>
    <property type="match status" value="1"/>
</dbReference>
<comment type="subunit">
    <text evidence="6">Part of the 50S ribosomal subunit. Contacts protein L20.</text>
</comment>
<gene>
    <name evidence="6 8" type="primary">rplU</name>
    <name evidence="8" type="ORF">COU90_04610</name>
</gene>
<accession>A0A2M8KW68</accession>
<keyword evidence="2 6" id="KW-0699">rRNA-binding</keyword>
<dbReference type="GO" id="GO:0005737">
    <property type="term" value="C:cytoplasm"/>
    <property type="evidence" value="ECO:0007669"/>
    <property type="project" value="UniProtKB-ARBA"/>
</dbReference>
<dbReference type="PROSITE" id="PS01169">
    <property type="entry name" value="RIBOSOMAL_L21"/>
    <property type="match status" value="1"/>
</dbReference>
<evidence type="ECO:0000256" key="3">
    <source>
        <dbReference type="ARBA" id="ARBA00022884"/>
    </source>
</evidence>
<dbReference type="PANTHER" id="PTHR21349:SF0">
    <property type="entry name" value="LARGE RIBOSOMAL SUBUNIT PROTEIN BL21M"/>
    <property type="match status" value="1"/>
</dbReference>
<dbReference type="Pfam" id="PF00829">
    <property type="entry name" value="Ribosomal_L21p"/>
    <property type="match status" value="1"/>
</dbReference>
<dbReference type="PANTHER" id="PTHR21349">
    <property type="entry name" value="50S RIBOSOMAL PROTEIN L21"/>
    <property type="match status" value="1"/>
</dbReference>
<dbReference type="NCBIfam" id="TIGR00061">
    <property type="entry name" value="L21"/>
    <property type="match status" value="1"/>
</dbReference>
<dbReference type="HAMAP" id="MF_01363">
    <property type="entry name" value="Ribosomal_bL21"/>
    <property type="match status" value="1"/>
</dbReference>
<dbReference type="InterPro" id="IPR018258">
    <property type="entry name" value="Ribosomal_bL21_CS"/>
</dbReference>
<dbReference type="Proteomes" id="UP000229098">
    <property type="component" value="Unassembled WGS sequence"/>
</dbReference>
<evidence type="ECO:0000313" key="9">
    <source>
        <dbReference type="Proteomes" id="UP000229098"/>
    </source>
</evidence>
<evidence type="ECO:0000256" key="6">
    <source>
        <dbReference type="HAMAP-Rule" id="MF_01363"/>
    </source>
</evidence>
<dbReference type="GO" id="GO:0003735">
    <property type="term" value="F:structural constituent of ribosome"/>
    <property type="evidence" value="ECO:0007669"/>
    <property type="project" value="InterPro"/>
</dbReference>
<keyword evidence="4 6" id="KW-0689">Ribosomal protein</keyword>
<evidence type="ECO:0000256" key="4">
    <source>
        <dbReference type="ARBA" id="ARBA00022980"/>
    </source>
</evidence>
<comment type="function">
    <text evidence="6 7">This protein binds to 23S rRNA in the presence of protein L20.</text>
</comment>